<feature type="chain" id="PRO_5015469742" description="Oxygen tolerance protein BatD" evidence="2">
    <location>
        <begin position="23"/>
        <end position="359"/>
    </location>
</feature>
<dbReference type="EMBL" id="QENY01000018">
    <property type="protein sequence ID" value="PVX50130.1"/>
    <property type="molecule type" value="Genomic_DNA"/>
</dbReference>
<evidence type="ECO:0000313" key="3">
    <source>
        <dbReference type="EMBL" id="PVX50130.1"/>
    </source>
</evidence>
<sequence length="359" mass="40705">MNKTVRDILILLALAVSLPVGAQVVVEQTVDSVGILIGQQAHLRLGVTMPKGSRLVWPALKASQYVVPGVEVVSVVDGDTLTADNNRVRLERTYTITSFDENLYAIPALTVKVNGKAYQGGTAALKVITMDVDTLHPNQFFPPKDVQNNPFQWSEWSPFFWLSLLVIVLALAVFYLVIRLRDNKPIITRVRIVKHEPPHQRALNAIEKIKAEHMQTSEDQKTYYTRLTDTLRQYIRDRFGFNAMEMTSREIIERLQIAGDSKMLDELTELFTTADLVKFAKYSTLINENDLNLVNAVNFIDSTKVEGQATEEKIMPQLSDDDKRKRQGRLTIKALLWLLVISITGLLAYIIYNVYLLMI</sequence>
<proteinExistence type="predicted"/>
<keyword evidence="1" id="KW-0812">Transmembrane</keyword>
<dbReference type="OrthoDB" id="9807384at2"/>
<dbReference type="AlphaFoldDB" id="A0A2U0U1G5"/>
<keyword evidence="1" id="KW-0472">Membrane</keyword>
<feature type="transmembrane region" description="Helical" evidence="1">
    <location>
        <begin position="159"/>
        <end position="178"/>
    </location>
</feature>
<comment type="caution">
    <text evidence="3">The sequence shown here is derived from an EMBL/GenBank/DDBJ whole genome shotgun (WGS) entry which is preliminary data.</text>
</comment>
<keyword evidence="2" id="KW-0732">Signal</keyword>
<gene>
    <name evidence="3" type="ORF">C7379_11812</name>
</gene>
<accession>A0A2U0U1G5</accession>
<dbReference type="Proteomes" id="UP000245870">
    <property type="component" value="Unassembled WGS sequence"/>
</dbReference>
<feature type="signal peptide" evidence="2">
    <location>
        <begin position="1"/>
        <end position="22"/>
    </location>
</feature>
<evidence type="ECO:0000256" key="1">
    <source>
        <dbReference type="SAM" id="Phobius"/>
    </source>
</evidence>
<reference evidence="3 4" key="1">
    <citation type="submission" date="2018-05" db="EMBL/GenBank/DDBJ databases">
        <title>Genomic Encyclopedia of Type Strains, Phase IV (KMG-IV): sequencing the most valuable type-strain genomes for metagenomic binning, comparative biology and taxonomic classification.</title>
        <authorList>
            <person name="Goeker M."/>
        </authorList>
    </citation>
    <scope>NUCLEOTIDE SEQUENCE [LARGE SCALE GENOMIC DNA]</scope>
    <source>
        <strain evidence="3 4">DSM 100333</strain>
    </source>
</reference>
<evidence type="ECO:0000256" key="2">
    <source>
        <dbReference type="SAM" id="SignalP"/>
    </source>
</evidence>
<evidence type="ECO:0000313" key="4">
    <source>
        <dbReference type="Proteomes" id="UP000245870"/>
    </source>
</evidence>
<feature type="transmembrane region" description="Helical" evidence="1">
    <location>
        <begin position="334"/>
        <end position="355"/>
    </location>
</feature>
<organism evidence="3 4">
    <name type="scientific">Hallella colorans</name>
    <dbReference type="NCBI Taxonomy" id="1703337"/>
    <lineage>
        <taxon>Bacteria</taxon>
        <taxon>Pseudomonadati</taxon>
        <taxon>Bacteroidota</taxon>
        <taxon>Bacteroidia</taxon>
        <taxon>Bacteroidales</taxon>
        <taxon>Prevotellaceae</taxon>
        <taxon>Hallella</taxon>
    </lineage>
</organism>
<keyword evidence="4" id="KW-1185">Reference proteome</keyword>
<keyword evidence="1" id="KW-1133">Transmembrane helix</keyword>
<name>A0A2U0U1G5_9BACT</name>
<dbReference type="RefSeq" id="WP_116617099.1">
    <property type="nucleotide sequence ID" value="NZ_QENY01000018.1"/>
</dbReference>
<protein>
    <recommendedName>
        <fullName evidence="5">Oxygen tolerance protein BatD</fullName>
    </recommendedName>
</protein>
<evidence type="ECO:0008006" key="5">
    <source>
        <dbReference type="Google" id="ProtNLM"/>
    </source>
</evidence>